<dbReference type="SUPFAM" id="SSF56784">
    <property type="entry name" value="HAD-like"/>
    <property type="match status" value="1"/>
</dbReference>
<dbReference type="InterPro" id="IPR000836">
    <property type="entry name" value="PRTase_dom"/>
</dbReference>
<reference evidence="1" key="1">
    <citation type="journal article" date="2015" name="Nature">
        <title>Complex archaea that bridge the gap between prokaryotes and eukaryotes.</title>
        <authorList>
            <person name="Spang A."/>
            <person name="Saw J.H."/>
            <person name="Jorgensen S.L."/>
            <person name="Zaremba-Niedzwiedzka K."/>
            <person name="Martijn J."/>
            <person name="Lind A.E."/>
            <person name="van Eijk R."/>
            <person name="Schleper C."/>
            <person name="Guy L."/>
            <person name="Ettema T.J."/>
        </authorList>
    </citation>
    <scope>NUCLEOTIDE SEQUENCE</scope>
</reference>
<feature type="non-terminal residue" evidence="1">
    <location>
        <position position="1"/>
    </location>
</feature>
<dbReference type="CDD" id="cd06223">
    <property type="entry name" value="PRTases_typeI"/>
    <property type="match status" value="1"/>
</dbReference>
<dbReference type="InterPro" id="IPR036412">
    <property type="entry name" value="HAD-like_sf"/>
</dbReference>
<dbReference type="EMBL" id="LAZR01031571">
    <property type="protein sequence ID" value="KKL53363.1"/>
    <property type="molecule type" value="Genomic_DNA"/>
</dbReference>
<protein>
    <recommendedName>
        <fullName evidence="2">Phosphoribosyltransferase domain-containing protein</fullName>
    </recommendedName>
</protein>
<proteinExistence type="predicted"/>
<dbReference type="InterPro" id="IPR029057">
    <property type="entry name" value="PRTase-like"/>
</dbReference>
<organism evidence="1">
    <name type="scientific">marine sediment metagenome</name>
    <dbReference type="NCBI Taxonomy" id="412755"/>
    <lineage>
        <taxon>unclassified sequences</taxon>
        <taxon>metagenomes</taxon>
        <taxon>ecological metagenomes</taxon>
    </lineage>
</organism>
<dbReference type="CDD" id="cd01427">
    <property type="entry name" value="HAD_like"/>
    <property type="match status" value="1"/>
</dbReference>
<dbReference type="SUPFAM" id="SSF53271">
    <property type="entry name" value="PRTase-like"/>
    <property type="match status" value="1"/>
</dbReference>
<sequence length="334" mass="38072">VVTRFDPDIPKPKPSPKFVDKIQEMTGVKRHEIAYLGDDDNTDTLCAINAHILPFTAHYSDSGKPMEYGIPIYNPEEFIRYLSSFGGQDEPYFGWYCNGTCADTEAPIEVYALYGQHGPPMNLTGRLTRVLKHRQTDQYGESDMSDIIFHHLLNQCYLSGLTQRVDLITVYPGHSAESTNELLEELSTFLAMIFRQRFVRGLLQRHTDALKSQFQPQRKVFEQFKTIRVNPAHRSTVKGRSVLVLDDFTTTGYSLETARRMLLQAGANHVVCAAIGKWQWDYWSTRINGSWDPFSPFSLDEADVTLVRINGNINHEADAYTTEAILPVYRDHAL</sequence>
<accession>A0A0F9CVJ1</accession>
<name>A0A0F9CVJ1_9ZZZZ</name>
<comment type="caution">
    <text evidence="1">The sequence shown here is derived from an EMBL/GenBank/DDBJ whole genome shotgun (WGS) entry which is preliminary data.</text>
</comment>
<dbReference type="AlphaFoldDB" id="A0A0F9CVJ1"/>
<evidence type="ECO:0008006" key="2">
    <source>
        <dbReference type="Google" id="ProtNLM"/>
    </source>
</evidence>
<gene>
    <name evidence="1" type="ORF">LCGC14_2276180</name>
</gene>
<dbReference type="Gene3D" id="3.40.50.2020">
    <property type="match status" value="1"/>
</dbReference>
<evidence type="ECO:0000313" key="1">
    <source>
        <dbReference type="EMBL" id="KKL53363.1"/>
    </source>
</evidence>